<protein>
    <submittedName>
        <fullName evidence="2">ERF family protein</fullName>
    </submittedName>
</protein>
<gene>
    <name evidence="2" type="ORF">ACCI49_16115</name>
</gene>
<dbReference type="InterPro" id="IPR007499">
    <property type="entry name" value="ERF_bacteria_virus"/>
</dbReference>
<dbReference type="RefSeq" id="WP_371840110.1">
    <property type="nucleotide sequence ID" value="NZ_JBGMEK010000042.1"/>
</dbReference>
<dbReference type="EMBL" id="JBGMEK010000042">
    <property type="protein sequence ID" value="MFA0812438.1"/>
    <property type="molecule type" value="Genomic_DNA"/>
</dbReference>
<dbReference type="Pfam" id="PF04404">
    <property type="entry name" value="ERF"/>
    <property type="match status" value="1"/>
</dbReference>
<accession>A0ABV4P261</accession>
<reference evidence="2 3" key="1">
    <citation type="submission" date="2024-08" db="EMBL/GenBank/DDBJ databases">
        <authorList>
            <person name="Ishaq N."/>
        </authorList>
    </citation>
    <scope>NUCLEOTIDE SEQUENCE [LARGE SCALE GENOMIC DNA]</scope>
    <source>
        <strain evidence="2 3">DSM 18651</strain>
    </source>
</reference>
<organism evidence="2 3">
    <name type="scientific">Microbulbifer epialgicus</name>
    <dbReference type="NCBI Taxonomy" id="393907"/>
    <lineage>
        <taxon>Bacteria</taxon>
        <taxon>Pseudomonadati</taxon>
        <taxon>Pseudomonadota</taxon>
        <taxon>Gammaproteobacteria</taxon>
        <taxon>Cellvibrionales</taxon>
        <taxon>Microbulbiferaceae</taxon>
        <taxon>Microbulbifer</taxon>
    </lineage>
</organism>
<feature type="region of interest" description="Disordered" evidence="1">
    <location>
        <begin position="1"/>
        <end position="21"/>
    </location>
</feature>
<dbReference type="Proteomes" id="UP001569428">
    <property type="component" value="Unassembled WGS sequence"/>
</dbReference>
<comment type="caution">
    <text evidence="2">The sequence shown here is derived from an EMBL/GenBank/DDBJ whole genome shotgun (WGS) entry which is preliminary data.</text>
</comment>
<evidence type="ECO:0000313" key="3">
    <source>
        <dbReference type="Proteomes" id="UP001569428"/>
    </source>
</evidence>
<name>A0ABV4P261_9GAMM</name>
<keyword evidence="3" id="KW-1185">Reference proteome</keyword>
<evidence type="ECO:0000256" key="1">
    <source>
        <dbReference type="SAM" id="MobiDB-lite"/>
    </source>
</evidence>
<proteinExistence type="predicted"/>
<evidence type="ECO:0000313" key="2">
    <source>
        <dbReference type="EMBL" id="MFA0812438.1"/>
    </source>
</evidence>
<sequence length="252" mass="27896">MSESNQIMVKPESQPAPAQPASEATQVLAVIERVAANPEADIDKLERLLDMQERIMNRNAEQAFNTAMAQMQAELPVIDKNGEIIVKGTLRSKFAKLDDIQEACKPFLKKYGFAVSFRIKNTERDVCISGILMHSQGHREETEITLPADGSGSKNNVQSIGSSVSYGKRYVYGALLDITIKGEDTDGVPPANVNNVSPQQIQQLRNAMRMAGINEQQFCNSAGIQNINQLPADRFNRAMKYLQENRAQGVQQ</sequence>
<feature type="compositionally biased region" description="Low complexity" evidence="1">
    <location>
        <begin position="11"/>
        <end position="21"/>
    </location>
</feature>